<reference evidence="2 3" key="3">
    <citation type="journal article" date="2013" name="Rice">
        <title>Improvement of the Oryza sativa Nipponbare reference genome using next generation sequence and optical map data.</title>
        <authorList>
            <person name="Kawahara Y."/>
            <person name="de la Bastide M."/>
            <person name="Hamilton J.P."/>
            <person name="Kanamori H."/>
            <person name="McCombie W.R."/>
            <person name="Ouyang S."/>
            <person name="Schwartz D.C."/>
            <person name="Tanaka T."/>
            <person name="Wu J."/>
            <person name="Zhou S."/>
            <person name="Childs K.L."/>
            <person name="Davidson R.M."/>
            <person name="Lin H."/>
            <person name="Quesada-Ocampo L."/>
            <person name="Vaillancourt B."/>
            <person name="Sakai H."/>
            <person name="Lee S.S."/>
            <person name="Kim J."/>
            <person name="Numa H."/>
            <person name="Itoh T."/>
            <person name="Buell C.R."/>
            <person name="Matsumoto T."/>
        </authorList>
    </citation>
    <scope>NUCLEOTIDE SEQUENCE [LARGE SCALE GENOMIC DNA]</scope>
    <source>
        <strain evidence="3">cv. Nipponbare</strain>
    </source>
</reference>
<gene>
    <name evidence="2" type="ordered locus">Os12g0539400</name>
    <name evidence="2" type="ORF">OSNPB_120539400</name>
</gene>
<proteinExistence type="predicted"/>
<dbReference type="AlphaFoldDB" id="A0A0P0YB08"/>
<dbReference type="Proteomes" id="UP000059680">
    <property type="component" value="Chromosome 12"/>
</dbReference>
<accession>A0A0P0YB08</accession>
<dbReference type="EMBL" id="AP014968">
    <property type="protein sequence ID" value="BAT17485.1"/>
    <property type="molecule type" value="Genomic_DNA"/>
</dbReference>
<dbReference type="PaxDb" id="39947-A0A0P0YB08"/>
<evidence type="ECO:0000256" key="1">
    <source>
        <dbReference type="SAM" id="MobiDB-lite"/>
    </source>
</evidence>
<reference evidence="3" key="1">
    <citation type="journal article" date="2005" name="Nature">
        <title>The map-based sequence of the rice genome.</title>
        <authorList>
            <consortium name="International rice genome sequencing project (IRGSP)"/>
            <person name="Matsumoto T."/>
            <person name="Wu J."/>
            <person name="Kanamori H."/>
            <person name="Katayose Y."/>
            <person name="Fujisawa M."/>
            <person name="Namiki N."/>
            <person name="Mizuno H."/>
            <person name="Yamamoto K."/>
            <person name="Antonio B.A."/>
            <person name="Baba T."/>
            <person name="Sakata K."/>
            <person name="Nagamura Y."/>
            <person name="Aoki H."/>
            <person name="Arikawa K."/>
            <person name="Arita K."/>
            <person name="Bito T."/>
            <person name="Chiden Y."/>
            <person name="Fujitsuka N."/>
            <person name="Fukunaka R."/>
            <person name="Hamada M."/>
            <person name="Harada C."/>
            <person name="Hayashi A."/>
            <person name="Hijishita S."/>
            <person name="Honda M."/>
            <person name="Hosokawa S."/>
            <person name="Ichikawa Y."/>
            <person name="Idonuma A."/>
            <person name="Iijima M."/>
            <person name="Ikeda M."/>
            <person name="Ikeno M."/>
            <person name="Ito K."/>
            <person name="Ito S."/>
            <person name="Ito T."/>
            <person name="Ito Y."/>
            <person name="Ito Y."/>
            <person name="Iwabuchi A."/>
            <person name="Kamiya K."/>
            <person name="Karasawa W."/>
            <person name="Kurita K."/>
            <person name="Katagiri S."/>
            <person name="Kikuta A."/>
            <person name="Kobayashi H."/>
            <person name="Kobayashi N."/>
            <person name="Machita K."/>
            <person name="Maehara T."/>
            <person name="Masukawa M."/>
            <person name="Mizubayashi T."/>
            <person name="Mukai Y."/>
            <person name="Nagasaki H."/>
            <person name="Nagata Y."/>
            <person name="Naito S."/>
            <person name="Nakashima M."/>
            <person name="Nakama Y."/>
            <person name="Nakamichi Y."/>
            <person name="Nakamura M."/>
            <person name="Meguro A."/>
            <person name="Negishi M."/>
            <person name="Ohta I."/>
            <person name="Ohta T."/>
            <person name="Okamoto M."/>
            <person name="Ono N."/>
            <person name="Saji S."/>
            <person name="Sakaguchi M."/>
            <person name="Sakai K."/>
            <person name="Shibata M."/>
            <person name="Shimokawa T."/>
            <person name="Song J."/>
            <person name="Takazaki Y."/>
            <person name="Terasawa K."/>
            <person name="Tsugane M."/>
            <person name="Tsuji K."/>
            <person name="Ueda S."/>
            <person name="Waki K."/>
            <person name="Yamagata H."/>
            <person name="Yamamoto M."/>
            <person name="Yamamoto S."/>
            <person name="Yamane H."/>
            <person name="Yoshiki S."/>
            <person name="Yoshihara R."/>
            <person name="Yukawa K."/>
            <person name="Zhong H."/>
            <person name="Yano M."/>
            <person name="Yuan Q."/>
            <person name="Ouyang S."/>
            <person name="Liu J."/>
            <person name="Jones K.M."/>
            <person name="Gansberger K."/>
            <person name="Moffat K."/>
            <person name="Hill J."/>
            <person name="Bera J."/>
            <person name="Fadrosh D."/>
            <person name="Jin S."/>
            <person name="Johri S."/>
            <person name="Kim M."/>
            <person name="Overton L."/>
            <person name="Reardon M."/>
            <person name="Tsitrin T."/>
            <person name="Vuong H."/>
            <person name="Weaver B."/>
            <person name="Ciecko A."/>
            <person name="Tallon L."/>
            <person name="Jackson J."/>
            <person name="Pai G."/>
            <person name="Aken S.V."/>
            <person name="Utterback T."/>
            <person name="Reidmuller S."/>
            <person name="Feldblyum T."/>
            <person name="Hsiao J."/>
            <person name="Zismann V."/>
            <person name="Iobst S."/>
            <person name="de Vazeille A.R."/>
            <person name="Buell C.R."/>
            <person name="Ying K."/>
            <person name="Li Y."/>
            <person name="Lu T."/>
            <person name="Huang Y."/>
            <person name="Zhao Q."/>
            <person name="Feng Q."/>
            <person name="Zhang L."/>
            <person name="Zhu J."/>
            <person name="Weng Q."/>
            <person name="Mu J."/>
            <person name="Lu Y."/>
            <person name="Fan D."/>
            <person name="Liu Y."/>
            <person name="Guan J."/>
            <person name="Zhang Y."/>
            <person name="Yu S."/>
            <person name="Liu X."/>
            <person name="Zhang Y."/>
            <person name="Hong G."/>
            <person name="Han B."/>
            <person name="Choisne N."/>
            <person name="Demange N."/>
            <person name="Orjeda G."/>
            <person name="Samain S."/>
            <person name="Cattolico L."/>
            <person name="Pelletier E."/>
            <person name="Couloux A."/>
            <person name="Segurens B."/>
            <person name="Wincker P."/>
            <person name="D'Hont A."/>
            <person name="Scarpelli C."/>
            <person name="Weissenbach J."/>
            <person name="Salanoubat M."/>
            <person name="Quetier F."/>
            <person name="Yu Y."/>
            <person name="Kim H.R."/>
            <person name="Rambo T."/>
            <person name="Currie J."/>
            <person name="Collura K."/>
            <person name="Luo M."/>
            <person name="Yang T."/>
            <person name="Ammiraju J.S.S."/>
            <person name="Engler F."/>
            <person name="Soderlund C."/>
            <person name="Wing R.A."/>
            <person name="Palmer L.E."/>
            <person name="de la Bastide M."/>
            <person name="Spiegel L."/>
            <person name="Nascimento L."/>
            <person name="Zutavern T."/>
            <person name="O'Shaughnessy A."/>
            <person name="Dike S."/>
            <person name="Dedhia N."/>
            <person name="Preston R."/>
            <person name="Balija V."/>
            <person name="McCombie W.R."/>
            <person name="Chow T."/>
            <person name="Chen H."/>
            <person name="Chung M."/>
            <person name="Chen C."/>
            <person name="Shaw J."/>
            <person name="Wu H."/>
            <person name="Hsiao K."/>
            <person name="Chao Y."/>
            <person name="Chu M."/>
            <person name="Cheng C."/>
            <person name="Hour A."/>
            <person name="Lee P."/>
            <person name="Lin S."/>
            <person name="Lin Y."/>
            <person name="Liou J."/>
            <person name="Liu S."/>
            <person name="Hsing Y."/>
            <person name="Raghuvanshi S."/>
            <person name="Mohanty A."/>
            <person name="Bharti A.K."/>
            <person name="Gaur A."/>
            <person name="Gupta V."/>
            <person name="Kumar D."/>
            <person name="Ravi V."/>
            <person name="Vij S."/>
            <person name="Kapur A."/>
            <person name="Khurana P."/>
            <person name="Khurana P."/>
            <person name="Khurana J.P."/>
            <person name="Tyagi A.K."/>
            <person name="Gaikwad K."/>
            <person name="Singh A."/>
            <person name="Dalal V."/>
            <person name="Srivastava S."/>
            <person name="Dixit A."/>
            <person name="Pal A.K."/>
            <person name="Ghazi I.A."/>
            <person name="Yadav M."/>
            <person name="Pandit A."/>
            <person name="Bhargava A."/>
            <person name="Sureshbabu K."/>
            <person name="Batra K."/>
            <person name="Sharma T.R."/>
            <person name="Mohapatra T."/>
            <person name="Singh N.K."/>
            <person name="Messing J."/>
            <person name="Nelson A.B."/>
            <person name="Fuks G."/>
            <person name="Kavchok S."/>
            <person name="Keizer G."/>
            <person name="Linton E."/>
            <person name="Llaca V."/>
            <person name="Song R."/>
            <person name="Tanyolac B."/>
            <person name="Young S."/>
            <person name="Ho-Il K."/>
            <person name="Hahn J.H."/>
            <person name="Sangsakoo G."/>
            <person name="Vanavichit A."/>
            <person name="de Mattos Luiz.A.T."/>
            <person name="Zimmer P.D."/>
            <person name="Malone G."/>
            <person name="Dellagostin O."/>
            <person name="de Oliveira A.C."/>
            <person name="Bevan M."/>
            <person name="Bancroft I."/>
            <person name="Minx P."/>
            <person name="Cordum H."/>
            <person name="Wilson R."/>
            <person name="Cheng Z."/>
            <person name="Jin W."/>
            <person name="Jiang J."/>
            <person name="Leong S.A."/>
            <person name="Iwama H."/>
            <person name="Gojobori T."/>
            <person name="Itoh T."/>
            <person name="Niimura Y."/>
            <person name="Fujii Y."/>
            <person name="Habara T."/>
            <person name="Sakai H."/>
            <person name="Sato Y."/>
            <person name="Wilson G."/>
            <person name="Kumar K."/>
            <person name="McCouch S."/>
            <person name="Juretic N."/>
            <person name="Hoen D."/>
            <person name="Wright S."/>
            <person name="Bruskiewich R."/>
            <person name="Bureau T."/>
            <person name="Miyao A."/>
            <person name="Hirochika H."/>
            <person name="Nishikawa T."/>
            <person name="Kadowaki K."/>
            <person name="Sugiura M."/>
            <person name="Burr B."/>
            <person name="Sasaki T."/>
        </authorList>
    </citation>
    <scope>NUCLEOTIDE SEQUENCE [LARGE SCALE GENOMIC DNA]</scope>
    <source>
        <strain evidence="3">cv. Nipponbare</strain>
    </source>
</reference>
<feature type="region of interest" description="Disordered" evidence="1">
    <location>
        <begin position="1"/>
        <end position="23"/>
    </location>
</feature>
<evidence type="ECO:0000313" key="3">
    <source>
        <dbReference type="Proteomes" id="UP000059680"/>
    </source>
</evidence>
<keyword evidence="3" id="KW-1185">Reference proteome</keyword>
<evidence type="ECO:0000313" key="2">
    <source>
        <dbReference type="EMBL" id="BAT17485.1"/>
    </source>
</evidence>
<protein>
    <submittedName>
        <fullName evidence="2">Os12g0539400 protein</fullName>
    </submittedName>
</protein>
<organism evidence="2 3">
    <name type="scientific">Oryza sativa subsp. japonica</name>
    <name type="common">Rice</name>
    <dbReference type="NCBI Taxonomy" id="39947"/>
    <lineage>
        <taxon>Eukaryota</taxon>
        <taxon>Viridiplantae</taxon>
        <taxon>Streptophyta</taxon>
        <taxon>Embryophyta</taxon>
        <taxon>Tracheophyta</taxon>
        <taxon>Spermatophyta</taxon>
        <taxon>Magnoliopsida</taxon>
        <taxon>Liliopsida</taxon>
        <taxon>Poales</taxon>
        <taxon>Poaceae</taxon>
        <taxon>BOP clade</taxon>
        <taxon>Oryzoideae</taxon>
        <taxon>Oryzeae</taxon>
        <taxon>Oryzinae</taxon>
        <taxon>Oryza</taxon>
        <taxon>Oryza sativa</taxon>
    </lineage>
</organism>
<dbReference type="InParanoid" id="A0A0P0YB08"/>
<dbReference type="Gramene" id="Os12t0539400-00">
    <property type="protein sequence ID" value="Os12t0539400-00"/>
    <property type="gene ID" value="Os12g0539400"/>
</dbReference>
<sequence length="23" mass="2714">NIYTRGQSKDEEKQHKINNGQII</sequence>
<reference evidence="2 3" key="2">
    <citation type="journal article" date="2013" name="Plant Cell Physiol.">
        <title>Rice Annotation Project Database (RAP-DB): an integrative and interactive database for rice genomics.</title>
        <authorList>
            <person name="Sakai H."/>
            <person name="Lee S.S."/>
            <person name="Tanaka T."/>
            <person name="Numa H."/>
            <person name="Kim J."/>
            <person name="Kawahara Y."/>
            <person name="Wakimoto H."/>
            <person name="Yang C.C."/>
            <person name="Iwamoto M."/>
            <person name="Abe T."/>
            <person name="Yamada Y."/>
            <person name="Muto A."/>
            <person name="Inokuchi H."/>
            <person name="Ikemura T."/>
            <person name="Matsumoto T."/>
            <person name="Sasaki T."/>
            <person name="Itoh T."/>
        </authorList>
    </citation>
    <scope>NUCLEOTIDE SEQUENCE [LARGE SCALE GENOMIC DNA]</scope>
    <source>
        <strain evidence="3">cv. Nipponbare</strain>
    </source>
</reference>
<name>A0A0P0YB08_ORYSJ</name>
<feature type="non-terminal residue" evidence="2">
    <location>
        <position position="1"/>
    </location>
</feature>